<feature type="signal peptide" evidence="1">
    <location>
        <begin position="1"/>
        <end position="18"/>
    </location>
</feature>
<evidence type="ECO:0000256" key="1">
    <source>
        <dbReference type="SAM" id="SignalP"/>
    </source>
</evidence>
<dbReference type="Proteomes" id="UP001221413">
    <property type="component" value="Unassembled WGS sequence"/>
</dbReference>
<dbReference type="EMBL" id="JAQGDS010000005">
    <property type="protein sequence ID" value="KAJ6260643.1"/>
    <property type="molecule type" value="Genomic_DNA"/>
</dbReference>
<proteinExistence type="predicted"/>
<keyword evidence="1" id="KW-0732">Signal</keyword>
<dbReference type="AlphaFoldDB" id="A0AAD6IXP9"/>
<feature type="chain" id="PRO_5042059835" evidence="1">
    <location>
        <begin position="19"/>
        <end position="84"/>
    </location>
</feature>
<keyword evidence="3" id="KW-1185">Reference proteome</keyword>
<protein>
    <submittedName>
        <fullName evidence="2">Uncharacterized protein</fullName>
    </submittedName>
</protein>
<evidence type="ECO:0000313" key="3">
    <source>
        <dbReference type="Proteomes" id="UP001221413"/>
    </source>
</evidence>
<evidence type="ECO:0000313" key="2">
    <source>
        <dbReference type="EMBL" id="KAJ6260643.1"/>
    </source>
</evidence>
<name>A0AAD6IXP9_DREDA</name>
<accession>A0AAD6IXP9</accession>
<reference evidence="2" key="1">
    <citation type="submission" date="2023-01" db="EMBL/GenBank/DDBJ databases">
        <title>The chitinases involved in constricting ring structure development in the nematode-trapping fungus Drechslerella dactyloides.</title>
        <authorList>
            <person name="Wang R."/>
            <person name="Zhang L."/>
            <person name="Tang P."/>
            <person name="Li S."/>
            <person name="Liang L."/>
        </authorList>
    </citation>
    <scope>NUCLEOTIDE SEQUENCE</scope>
    <source>
        <strain evidence="2">YMF1.00031</strain>
    </source>
</reference>
<comment type="caution">
    <text evidence="2">The sequence shown here is derived from an EMBL/GenBank/DDBJ whole genome shotgun (WGS) entry which is preliminary data.</text>
</comment>
<organism evidence="2 3">
    <name type="scientific">Drechslerella dactyloides</name>
    <name type="common">Nematode-trapping fungus</name>
    <name type="synonym">Arthrobotrys dactyloides</name>
    <dbReference type="NCBI Taxonomy" id="74499"/>
    <lineage>
        <taxon>Eukaryota</taxon>
        <taxon>Fungi</taxon>
        <taxon>Dikarya</taxon>
        <taxon>Ascomycota</taxon>
        <taxon>Pezizomycotina</taxon>
        <taxon>Orbiliomycetes</taxon>
        <taxon>Orbiliales</taxon>
        <taxon>Orbiliaceae</taxon>
        <taxon>Drechslerella</taxon>
    </lineage>
</organism>
<sequence length="84" mass="8542">MKASFIAVIFTMATMAAAGNWYCSETDPCTDTAMVCDGGICWQILPEGGHCGGAAPPPRRCGPGLVCKAPADSPYGKCVKAGSA</sequence>
<gene>
    <name evidence="2" type="ORF">Dda_4870</name>
</gene>